<evidence type="ECO:0000313" key="2">
    <source>
        <dbReference type="Proteomes" id="UP000001634"/>
    </source>
</evidence>
<gene>
    <name evidence="1" type="ordered locus">BbiDN127_H0015</name>
</gene>
<name>G0AP50_BORBD</name>
<proteinExistence type="predicted"/>
<sequence length="37" mass="4120">MDTIAASHITSLIIPFKSVNKYNENLKKRLGIDLAGF</sequence>
<dbReference type="AlphaFoldDB" id="G0AP50"/>
<dbReference type="KEGG" id="bbs:BbiDN127_H0015"/>
<keyword evidence="1" id="KW-0614">Plasmid</keyword>
<reference key="1">
    <citation type="submission" date="2011-06" db="EMBL/GenBank/DDBJ databases">
        <authorList>
            <person name="Mongodin E.F."/>
            <person name="Casjens S.R."/>
            <person name="Fraser-Liggett C.M."/>
            <person name="Qiu W.-G."/>
            <person name="Dunn J.J."/>
            <person name="Luft B.J."/>
            <person name="Schutzer S.E."/>
        </authorList>
    </citation>
    <scope>NUCLEOTIDE SEQUENCE</scope>
    <source>
        <strain>DN127</strain>
    </source>
</reference>
<dbReference type="Pfam" id="PF05628">
    <property type="entry name" value="Borrelia_P13"/>
    <property type="match status" value="1"/>
</dbReference>
<organism evidence="1 2">
    <name type="scientific">Borrelia bissettiae (strain DSM 17990 / CIP 109136 / DN127)</name>
    <name type="common">Borreliella bissettiae</name>
    <dbReference type="NCBI Taxonomy" id="521010"/>
    <lineage>
        <taxon>Bacteria</taxon>
        <taxon>Pseudomonadati</taxon>
        <taxon>Spirochaetota</taxon>
        <taxon>Spirochaetia</taxon>
        <taxon>Spirochaetales</taxon>
        <taxon>Borreliaceae</taxon>
        <taxon>Borreliella</taxon>
    </lineage>
</organism>
<reference evidence="1 2" key="2">
    <citation type="journal article" date="2012" name="J. Bacteriol.">
        <title>Whole-Genome Sequences of Borrelia bissettii, Borrelia valaisiana, and Borrelia spielmanii.</title>
        <authorList>
            <person name="Schutzer S.E."/>
            <person name="Fraser-Liggett C.M."/>
            <person name="Qiu W.G."/>
            <person name="Kraiczy P."/>
            <person name="Mongodin E.F."/>
            <person name="Dunn J.J."/>
            <person name="Luft B.J."/>
            <person name="Casjens S.R."/>
        </authorList>
    </citation>
    <scope>NUCLEOTIDE SEQUENCE [LARGE SCALE GENOMIC DNA]</scope>
    <source>
        <strain evidence="1 2">DN127</strain>
    </source>
</reference>
<dbReference type="HOGENOM" id="CLU_3340824_0_0_12"/>
<keyword evidence="2" id="KW-1185">Reference proteome</keyword>
<dbReference type="Proteomes" id="UP000001634">
    <property type="component" value="Plasmid lp28-3"/>
</dbReference>
<accession>G0AP50</accession>
<geneLocation type="plasmid" evidence="1 2">
    <name>lp28-3</name>
</geneLocation>
<protein>
    <submittedName>
        <fullName evidence="1">Outer membrane protein P13</fullName>
    </submittedName>
</protein>
<evidence type="ECO:0000313" key="1">
    <source>
        <dbReference type="EMBL" id="AEL19476.1"/>
    </source>
</evidence>
<dbReference type="InterPro" id="IPR008420">
    <property type="entry name" value="Borrelia_P13"/>
</dbReference>
<dbReference type="EMBL" id="CP002758">
    <property type="protein sequence ID" value="AEL19476.1"/>
    <property type="molecule type" value="Genomic_DNA"/>
</dbReference>